<evidence type="ECO:0000313" key="7">
    <source>
        <dbReference type="Proteomes" id="UP000003900"/>
    </source>
</evidence>
<dbReference type="PANTHER" id="PTHR43392">
    <property type="entry name" value="AAA-TYPE ATPASE FAMILY PROTEIN / ANKYRIN REPEAT FAMILY PROTEIN"/>
    <property type="match status" value="1"/>
</dbReference>
<dbReference type="InterPro" id="IPR003593">
    <property type="entry name" value="AAA+_ATPase"/>
</dbReference>
<keyword evidence="7" id="KW-1185">Reference proteome</keyword>
<dbReference type="Gene3D" id="1.10.8.60">
    <property type="match status" value="1"/>
</dbReference>
<dbReference type="Pfam" id="PF17866">
    <property type="entry name" value="AAA_lid_6"/>
    <property type="match status" value="1"/>
</dbReference>
<dbReference type="Gene3D" id="3.40.50.300">
    <property type="entry name" value="P-loop containing nucleotide triphosphate hydrolases"/>
    <property type="match status" value="1"/>
</dbReference>
<dbReference type="GO" id="GO:0016887">
    <property type="term" value="F:ATP hydrolysis activity"/>
    <property type="evidence" value="ECO:0007669"/>
    <property type="project" value="InterPro"/>
</dbReference>
<keyword evidence="2" id="KW-0547">Nucleotide-binding</keyword>
<evidence type="ECO:0000256" key="4">
    <source>
        <dbReference type="SAM" id="MobiDB-lite"/>
    </source>
</evidence>
<dbReference type="SMART" id="SM00382">
    <property type="entry name" value="AAA"/>
    <property type="match status" value="1"/>
</dbReference>
<feature type="region of interest" description="Disordered" evidence="4">
    <location>
        <begin position="38"/>
        <end position="63"/>
    </location>
</feature>
<dbReference type="InterPro" id="IPR050773">
    <property type="entry name" value="CbxX/CfxQ_RuBisCO_ESX"/>
</dbReference>
<evidence type="ECO:0000313" key="6">
    <source>
        <dbReference type="EMBL" id="EHQ63403.1"/>
    </source>
</evidence>
<evidence type="ECO:0000256" key="1">
    <source>
        <dbReference type="ARBA" id="ARBA00010378"/>
    </source>
</evidence>
<sequence>MNVERVTQMNVRLKAAGSNAEARPSRQINVVIRPVETPAESAAQQEQARTAGQDKSAMPAEGPFADIRKELDRLVGLEHMKEIAFELYAILQMNRRRQEAGLTCQPHVYHMVFKGNPGTGKTTVARIMAKMFQQLGLLSKGHLLEVERADLVGEYIGHTAQKTRDLIKKAMGGVLFIDEAYSLARGGEKDFGKEAVDTLVKAMEDQKNQFVLILAGYSEEMDWLMQTNSGLPSRFPIQVEFPDYTVDQLLLIAESIAKEQDYVLMPQSLSQLKNVILDEKILSSNLFSNARFVRNVMEKAMRNQAVRLLQTYPEQSPGKLELMTLRPEDLKWERK</sequence>
<dbReference type="SUPFAM" id="SSF52540">
    <property type="entry name" value="P-loop containing nucleoside triphosphate hydrolases"/>
    <property type="match status" value="1"/>
</dbReference>
<dbReference type="FunFam" id="3.40.50.300:FF:000216">
    <property type="entry name" value="Type VII secretion ATPase EccA"/>
    <property type="match status" value="1"/>
</dbReference>
<name>H3SBN9_9BACL</name>
<evidence type="ECO:0000259" key="5">
    <source>
        <dbReference type="SMART" id="SM00382"/>
    </source>
</evidence>
<feature type="domain" description="AAA+ ATPase" evidence="5">
    <location>
        <begin position="107"/>
        <end position="245"/>
    </location>
</feature>
<keyword evidence="3" id="KW-0067">ATP-binding</keyword>
<dbReference type="InterPro" id="IPR041627">
    <property type="entry name" value="AAA_lid_6"/>
</dbReference>
<gene>
    <name evidence="6" type="ORF">PDENDC454_04626</name>
</gene>
<dbReference type="STRING" id="1131935.PDENDC454_04626"/>
<dbReference type="Pfam" id="PF00004">
    <property type="entry name" value="AAA"/>
    <property type="match status" value="1"/>
</dbReference>
<dbReference type="PATRIC" id="fig|1131935.3.peg.918"/>
<dbReference type="PRINTS" id="PR00819">
    <property type="entry name" value="CBXCFQXSUPER"/>
</dbReference>
<protein>
    <submittedName>
        <fullName evidence="6">ATPase AAA</fullName>
    </submittedName>
</protein>
<reference evidence="6 7" key="1">
    <citation type="journal article" date="2012" name="J. Bacteriol.">
        <title>Genome Sequence of the Pattern-Forming Social Bacterium Paenibacillus dendritiformis C454 Chiral Morphotype.</title>
        <authorList>
            <person name="Sirota-Madi A."/>
            <person name="Olender T."/>
            <person name="Helman Y."/>
            <person name="Brainis I."/>
            <person name="Finkelshtein A."/>
            <person name="Roth D."/>
            <person name="Hagai E."/>
            <person name="Leshkowitz D."/>
            <person name="Brodsky L."/>
            <person name="Galatenko V."/>
            <person name="Nikolaev V."/>
            <person name="Gutnick D.L."/>
            <person name="Lancet D."/>
            <person name="Ben-Jacob E."/>
        </authorList>
    </citation>
    <scope>NUCLEOTIDE SEQUENCE [LARGE SCALE GENOMIC DNA]</scope>
    <source>
        <strain evidence="6 7">C454</strain>
    </source>
</reference>
<dbReference type="AlphaFoldDB" id="H3SBN9"/>
<dbReference type="CDD" id="cd00009">
    <property type="entry name" value="AAA"/>
    <property type="match status" value="1"/>
</dbReference>
<dbReference type="PANTHER" id="PTHR43392:SF2">
    <property type="entry name" value="AAA-TYPE ATPASE FAMILY PROTEIN _ ANKYRIN REPEAT FAMILY PROTEIN"/>
    <property type="match status" value="1"/>
</dbReference>
<organism evidence="6 7">
    <name type="scientific">Paenibacillus dendritiformis C454</name>
    <dbReference type="NCBI Taxonomy" id="1131935"/>
    <lineage>
        <taxon>Bacteria</taxon>
        <taxon>Bacillati</taxon>
        <taxon>Bacillota</taxon>
        <taxon>Bacilli</taxon>
        <taxon>Bacillales</taxon>
        <taxon>Paenibacillaceae</taxon>
        <taxon>Paenibacillus</taxon>
    </lineage>
</organism>
<proteinExistence type="inferred from homology"/>
<dbReference type="EMBL" id="AHKH01000008">
    <property type="protein sequence ID" value="EHQ63403.1"/>
    <property type="molecule type" value="Genomic_DNA"/>
</dbReference>
<comment type="caution">
    <text evidence="6">The sequence shown here is derived from an EMBL/GenBank/DDBJ whole genome shotgun (WGS) entry which is preliminary data.</text>
</comment>
<dbReference type="InterPro" id="IPR000641">
    <property type="entry name" value="CbxX/CfxQ"/>
</dbReference>
<accession>H3SBN9</accession>
<dbReference type="Proteomes" id="UP000003900">
    <property type="component" value="Unassembled WGS sequence"/>
</dbReference>
<evidence type="ECO:0000256" key="3">
    <source>
        <dbReference type="ARBA" id="ARBA00022840"/>
    </source>
</evidence>
<comment type="similarity">
    <text evidence="1">Belongs to the CbxX/CfxQ family.</text>
</comment>
<dbReference type="GO" id="GO:0005524">
    <property type="term" value="F:ATP binding"/>
    <property type="evidence" value="ECO:0007669"/>
    <property type="project" value="UniProtKB-KW"/>
</dbReference>
<dbReference type="InterPro" id="IPR027417">
    <property type="entry name" value="P-loop_NTPase"/>
</dbReference>
<evidence type="ECO:0000256" key="2">
    <source>
        <dbReference type="ARBA" id="ARBA00022741"/>
    </source>
</evidence>
<dbReference type="InterPro" id="IPR003959">
    <property type="entry name" value="ATPase_AAA_core"/>
</dbReference>